<dbReference type="GO" id="GO:0016780">
    <property type="term" value="F:phosphotransferase activity, for other substituted phosphate groups"/>
    <property type="evidence" value="ECO:0007669"/>
    <property type="project" value="InterPro"/>
</dbReference>
<reference evidence="2" key="1">
    <citation type="submission" date="2021-02" db="EMBL/GenBank/DDBJ databases">
        <authorList>
            <person name="Nowell W R."/>
        </authorList>
    </citation>
    <scope>NUCLEOTIDE SEQUENCE</scope>
</reference>
<dbReference type="AlphaFoldDB" id="A0A820I5C4"/>
<keyword evidence="1" id="KW-1133">Transmembrane helix</keyword>
<dbReference type="InterPro" id="IPR043130">
    <property type="entry name" value="CDP-OH_PTrfase_TM_dom"/>
</dbReference>
<dbReference type="EMBL" id="CAJOBB010014484">
    <property type="protein sequence ID" value="CAF4305057.1"/>
    <property type="molecule type" value="Genomic_DNA"/>
</dbReference>
<dbReference type="GO" id="GO:0008654">
    <property type="term" value="P:phospholipid biosynthetic process"/>
    <property type="evidence" value="ECO:0007669"/>
    <property type="project" value="InterPro"/>
</dbReference>
<gene>
    <name evidence="2" type="ORF">KXQ929_LOCUS45747</name>
</gene>
<keyword evidence="1" id="KW-0812">Transmembrane</keyword>
<dbReference type="Pfam" id="PF01066">
    <property type="entry name" value="CDP-OH_P_transf"/>
    <property type="match status" value="1"/>
</dbReference>
<dbReference type="Gene3D" id="1.20.120.1760">
    <property type="match status" value="1"/>
</dbReference>
<sequence length="188" mass="21819">MTEVQSNFKWLFTIAQFILSLLTFVSHGIESVMFRMVQWYDLYMYTPLQYHLSPYMARIPRCVRIGNKTVTVFNANIVTYSRTLLIIPIAWLLKYDYPITACLLVLFHDFLDHVDGIVAKVQKRIYGDNIDDPLLGGFMDAFCDKIVNVFCLWTIVQETYFEQTSYFLSIGFVLLCYTIIGLETAIGV</sequence>
<evidence type="ECO:0000256" key="1">
    <source>
        <dbReference type="SAM" id="Phobius"/>
    </source>
</evidence>
<dbReference type="InterPro" id="IPR000462">
    <property type="entry name" value="CDP-OH_P_trans"/>
</dbReference>
<feature type="non-terminal residue" evidence="2">
    <location>
        <position position="1"/>
    </location>
</feature>
<name>A0A820I5C4_9BILA</name>
<accession>A0A820I5C4</accession>
<evidence type="ECO:0000313" key="2">
    <source>
        <dbReference type="EMBL" id="CAF4305057.1"/>
    </source>
</evidence>
<dbReference type="Proteomes" id="UP000663868">
    <property type="component" value="Unassembled WGS sequence"/>
</dbReference>
<comment type="caution">
    <text evidence="2">The sequence shown here is derived from an EMBL/GenBank/DDBJ whole genome shotgun (WGS) entry which is preliminary data.</text>
</comment>
<keyword evidence="1" id="KW-0472">Membrane</keyword>
<protein>
    <submittedName>
        <fullName evidence="2">Uncharacterized protein</fullName>
    </submittedName>
</protein>
<organism evidence="2 3">
    <name type="scientific">Adineta steineri</name>
    <dbReference type="NCBI Taxonomy" id="433720"/>
    <lineage>
        <taxon>Eukaryota</taxon>
        <taxon>Metazoa</taxon>
        <taxon>Spiralia</taxon>
        <taxon>Gnathifera</taxon>
        <taxon>Rotifera</taxon>
        <taxon>Eurotatoria</taxon>
        <taxon>Bdelloidea</taxon>
        <taxon>Adinetida</taxon>
        <taxon>Adinetidae</taxon>
        <taxon>Adineta</taxon>
    </lineage>
</organism>
<evidence type="ECO:0000313" key="3">
    <source>
        <dbReference type="Proteomes" id="UP000663868"/>
    </source>
</evidence>
<dbReference type="GO" id="GO:0016020">
    <property type="term" value="C:membrane"/>
    <property type="evidence" value="ECO:0007669"/>
    <property type="project" value="InterPro"/>
</dbReference>
<proteinExistence type="predicted"/>
<feature type="transmembrane region" description="Helical" evidence="1">
    <location>
        <begin position="166"/>
        <end position="186"/>
    </location>
</feature>